<gene>
    <name evidence="1" type="ORF">OXH55_09060</name>
</gene>
<dbReference type="RefSeq" id="WP_268049602.1">
    <property type="nucleotide sequence ID" value="NZ_JAPQES010000002.1"/>
</dbReference>
<name>A0ABT4CNZ1_9CLOT</name>
<evidence type="ECO:0000313" key="2">
    <source>
        <dbReference type="Proteomes" id="UP001079657"/>
    </source>
</evidence>
<keyword evidence="2" id="KW-1185">Reference proteome</keyword>
<comment type="caution">
    <text evidence="1">The sequence shown here is derived from an EMBL/GenBank/DDBJ whole genome shotgun (WGS) entry which is preliminary data.</text>
</comment>
<dbReference type="EMBL" id="JAPQES010000002">
    <property type="protein sequence ID" value="MCY6370777.1"/>
    <property type="molecule type" value="Genomic_DNA"/>
</dbReference>
<dbReference type="Proteomes" id="UP001079657">
    <property type="component" value="Unassembled WGS sequence"/>
</dbReference>
<protein>
    <recommendedName>
        <fullName evidence="3">DUF4251 domain-containing protein</fullName>
    </recommendedName>
</protein>
<evidence type="ECO:0008006" key="3">
    <source>
        <dbReference type="Google" id="ProtNLM"/>
    </source>
</evidence>
<reference evidence="1" key="1">
    <citation type="submission" date="2022-12" db="EMBL/GenBank/DDBJ databases">
        <authorList>
            <person name="Wang J."/>
        </authorList>
    </citation>
    <scope>NUCLEOTIDE SEQUENCE</scope>
    <source>
        <strain evidence="1">HY-42-06</strain>
    </source>
</reference>
<evidence type="ECO:0000313" key="1">
    <source>
        <dbReference type="EMBL" id="MCY6370777.1"/>
    </source>
</evidence>
<proteinExistence type="predicted"/>
<sequence>MIKRAVVTLVIVLLSSTNIYAQGYRHIEIFSINQDKVVKVVQSTSEIQKLAVNYLEGIEGVYGKFDPVPSNGYAIKIPLESPVKIQGRWLNAFVDEVIIIFPEQEDPFLMIFENENRLVCFTFKGNTDALLNSLDFELNTTFELISN</sequence>
<organism evidence="1 2">
    <name type="scientific">Clostridium ganghwense</name>
    <dbReference type="NCBI Taxonomy" id="312089"/>
    <lineage>
        <taxon>Bacteria</taxon>
        <taxon>Bacillati</taxon>
        <taxon>Bacillota</taxon>
        <taxon>Clostridia</taxon>
        <taxon>Eubacteriales</taxon>
        <taxon>Clostridiaceae</taxon>
        <taxon>Clostridium</taxon>
    </lineage>
</organism>
<accession>A0ABT4CNZ1</accession>